<name>A0A5K1VGQ4_ENTHI</name>
<dbReference type="Gene3D" id="3.40.50.360">
    <property type="match status" value="1"/>
</dbReference>
<dbReference type="InterPro" id="IPR005025">
    <property type="entry name" value="FMN_Rdtase-like_dom"/>
</dbReference>
<reference evidence="4 5" key="1">
    <citation type="submission" date="2016-05" db="EMBL/GenBank/DDBJ databases">
        <title>First whole genome sequencing of Entamoeba histolytica HM1:IMSS-clone-6.</title>
        <authorList>
            <person name="Mukherjee Avik.K."/>
            <person name="Izumyama S."/>
            <person name="Nakada-Tsukui K."/>
            <person name="Nozaki T."/>
        </authorList>
    </citation>
    <scope>NUCLEOTIDE SEQUENCE [LARGE SCALE GENOMIC DNA]</scope>
    <source>
        <strain evidence="4 5">HM1:IMSS clone 6</strain>
    </source>
</reference>
<dbReference type="VEuPathDB" id="AmoebaDB:EHI8A_028740"/>
<gene>
    <name evidence="4" type="ORF">CL6EHI_135180</name>
</gene>
<dbReference type="VEuPathDB" id="AmoebaDB:EHI7A_030780"/>
<feature type="domain" description="NADPH-dependent FMN reductase-like" evidence="3">
    <location>
        <begin position="8"/>
        <end position="157"/>
    </location>
</feature>
<dbReference type="VEuPathDB" id="AmoebaDB:KM1_066520"/>
<dbReference type="VEuPathDB" id="AmoebaDB:EHI_135180"/>
<organism evidence="4 5">
    <name type="scientific">Entamoeba histolytica</name>
    <dbReference type="NCBI Taxonomy" id="5759"/>
    <lineage>
        <taxon>Eukaryota</taxon>
        <taxon>Amoebozoa</taxon>
        <taxon>Evosea</taxon>
        <taxon>Archamoebae</taxon>
        <taxon>Mastigamoebida</taxon>
        <taxon>Entamoebidae</taxon>
        <taxon>Entamoeba</taxon>
    </lineage>
</organism>
<sequence>MNERLNLPKVLIINGSPRLNGTTFLMLNLIKQELEKEDIITTFFQLGGKEIKPCKAYQTCKKSKTCLQGNPLVNELIKKMKESDEIVIGSPTYFYDVPIEVKGVMNLCGLILSTQLERKVGVAVVVPCKGGSVYVYDTINHWFCSNNMFIVGSSHFIDRCINETTKERETENKKMIIRLSKNLSNLLHQLKK</sequence>
<dbReference type="VEuPathDB" id="AmoebaDB:EHI5A_055380"/>
<dbReference type="InterPro" id="IPR051796">
    <property type="entry name" value="ISF_SsuE-like"/>
</dbReference>
<dbReference type="SMR" id="A0A5K1VGQ4"/>
<evidence type="ECO:0000259" key="3">
    <source>
        <dbReference type="Pfam" id="PF03358"/>
    </source>
</evidence>
<dbReference type="AlphaFoldDB" id="A0A5K1VGQ4"/>
<evidence type="ECO:0000256" key="1">
    <source>
        <dbReference type="ARBA" id="ARBA00022630"/>
    </source>
</evidence>
<accession>A0A5K1VGQ4</accession>
<dbReference type="OMA" id="HDWMHIH"/>
<comment type="caution">
    <text evidence="4">The sequence shown here is derived from an EMBL/GenBank/DDBJ whole genome shotgun (WGS) entry which is preliminary data.</text>
</comment>
<protein>
    <submittedName>
        <fullName evidence="4">Nadph-dependent fmn reductase domain containing protein</fullName>
    </submittedName>
</protein>
<dbReference type="Pfam" id="PF03358">
    <property type="entry name" value="FMN_red"/>
    <property type="match status" value="1"/>
</dbReference>
<dbReference type="InterPro" id="IPR029039">
    <property type="entry name" value="Flavoprotein-like_sf"/>
</dbReference>
<dbReference type="EMBL" id="BDEQ01000001">
    <property type="protein sequence ID" value="GAT94864.1"/>
    <property type="molecule type" value="Genomic_DNA"/>
</dbReference>
<dbReference type="GO" id="GO:0016491">
    <property type="term" value="F:oxidoreductase activity"/>
    <property type="evidence" value="ECO:0007669"/>
    <property type="project" value="InterPro"/>
</dbReference>
<evidence type="ECO:0000313" key="4">
    <source>
        <dbReference type="EMBL" id="GAT94864.1"/>
    </source>
</evidence>
<evidence type="ECO:0000256" key="2">
    <source>
        <dbReference type="ARBA" id="ARBA00022643"/>
    </source>
</evidence>
<dbReference type="PANTHER" id="PTHR43278:SF4">
    <property type="entry name" value="NAD(P)H-DEPENDENT FMN-CONTAINING OXIDOREDUCTASE YWQN-RELATED"/>
    <property type="match status" value="1"/>
</dbReference>
<dbReference type="PANTHER" id="PTHR43278">
    <property type="entry name" value="NAD(P)H-DEPENDENT FMN-CONTAINING OXIDOREDUCTASE YWQN-RELATED"/>
    <property type="match status" value="1"/>
</dbReference>
<keyword evidence="1" id="KW-0285">Flavoprotein</keyword>
<dbReference type="SUPFAM" id="SSF52218">
    <property type="entry name" value="Flavoproteins"/>
    <property type="match status" value="1"/>
</dbReference>
<keyword evidence="2" id="KW-0288">FMN</keyword>
<evidence type="ECO:0000313" key="5">
    <source>
        <dbReference type="Proteomes" id="UP000078387"/>
    </source>
</evidence>
<proteinExistence type="predicted"/>
<dbReference type="Proteomes" id="UP000078387">
    <property type="component" value="Unassembled WGS sequence"/>
</dbReference>